<keyword evidence="5 12" id="KW-0812">Transmembrane</keyword>
<dbReference type="InterPro" id="IPR037066">
    <property type="entry name" value="Plug_dom_sf"/>
</dbReference>
<dbReference type="InterPro" id="IPR000531">
    <property type="entry name" value="Beta-barrel_TonB"/>
</dbReference>
<proteinExistence type="inferred from homology"/>
<dbReference type="RefSeq" id="WP_150031333.1">
    <property type="nucleotide sequence ID" value="NZ_VWSH01000001.1"/>
</dbReference>
<dbReference type="PROSITE" id="PS52016">
    <property type="entry name" value="TONB_DEPENDENT_REC_3"/>
    <property type="match status" value="1"/>
</dbReference>
<evidence type="ECO:0000256" key="13">
    <source>
        <dbReference type="RuleBase" id="RU003357"/>
    </source>
</evidence>
<accession>A0A5M6CP14</accession>
<evidence type="ECO:0000256" key="5">
    <source>
        <dbReference type="ARBA" id="ARBA00022692"/>
    </source>
</evidence>
<dbReference type="GO" id="GO:0015344">
    <property type="term" value="F:siderophore uptake transmembrane transporter activity"/>
    <property type="evidence" value="ECO:0007669"/>
    <property type="project" value="TreeGrafter"/>
</dbReference>
<reference evidence="17 18" key="1">
    <citation type="submission" date="2019-09" db="EMBL/GenBank/DDBJ databases">
        <title>Genome sequence and assembly of Taibaiella sp.</title>
        <authorList>
            <person name="Chhetri G."/>
        </authorList>
    </citation>
    <scope>NUCLEOTIDE SEQUENCE [LARGE SCALE GENOMIC DNA]</scope>
    <source>
        <strain evidence="17 18">KVB11</strain>
    </source>
</reference>
<comment type="similarity">
    <text evidence="12 13">Belongs to the TonB-dependent receptor family.</text>
</comment>
<gene>
    <name evidence="17" type="ORF">F0919_03545</name>
</gene>
<keyword evidence="8" id="KW-0406">Ion transport</keyword>
<sequence>MIKNQHPALLTLAATFLSIAAQAQDTDTSKSFTQQELIPVEIRAVRVNDKSPYAVSNLNEKDIKSQNLGQDIPYILNQTPSTVITSDAGAGVGYTGIRIRGTDASRINFTINGIPVNDAESQGAIFVDFPDLLSSTNSIQVQRGVGSSTNGAGAFGASVNLSNLSQDKQPYAEANNSFGSFTTWKHTVKAGTGLMKNGFQFDVRASKISSDGYIDRSSSDMKAFQFTGGWTSKNEKTALRFNLFTGKEKTGQAWNGVPQDSLQTNRTYNELGLKADGTYYNDQTDNYQQDYYQLFFDQEINTNWSAHAALFLTRGKGFYNEYKLDEPFSDYGLQDFVTPKGDTFGSTNLTRQLWLDNYYFGGIYSFVYQKNKTQWIIGGGYNRYDAKHYGFVTWADYGIPDNYRWYNLTAHKTDFSIYSKLQQQFAEHWYLFADLQYRRVGYQINGFEGNPDLMPDVTYNFFNPKVGLSYIAAHNNNVQSKAYASFAVANKEPNRDDFEASPNQLPKSESLYDAEAGYQWGGYKYGLGANFYYMQYKDQLILTGKINDVGSYVRQNVPNSYRAGIELTAHWRPIEWINIQANATLSSNKIKNFTEYIDNYDGNGQIVNTYKSTDIAFSPSVIAGGTATFEPLKKLLNNQSFFIDLLGKYVGRQYMDNTTNKDRSINPYGLADVRLRYTVKTNIVKELGISLALNNVLNKKYESNGYTFSYQSDGTLTTQNYYYPQAGFNFLLGVNLRF</sequence>
<evidence type="ECO:0000256" key="3">
    <source>
        <dbReference type="ARBA" id="ARBA00022452"/>
    </source>
</evidence>
<keyword evidence="6 14" id="KW-0732">Signal</keyword>
<evidence type="ECO:0000256" key="8">
    <source>
        <dbReference type="ARBA" id="ARBA00023065"/>
    </source>
</evidence>
<dbReference type="Gene3D" id="2.40.170.20">
    <property type="entry name" value="TonB-dependent receptor, beta-barrel domain"/>
    <property type="match status" value="1"/>
</dbReference>
<dbReference type="PANTHER" id="PTHR32552:SF68">
    <property type="entry name" value="FERRICHROME OUTER MEMBRANE TRANSPORTER_PHAGE RECEPTOR"/>
    <property type="match status" value="1"/>
</dbReference>
<comment type="caution">
    <text evidence="17">The sequence shown here is derived from an EMBL/GenBank/DDBJ whole genome shotgun (WGS) entry which is preliminary data.</text>
</comment>
<keyword evidence="17" id="KW-0675">Receptor</keyword>
<dbReference type="InterPro" id="IPR012910">
    <property type="entry name" value="Plug_dom"/>
</dbReference>
<comment type="subcellular location">
    <subcellularLocation>
        <location evidence="1 12">Cell outer membrane</location>
        <topology evidence="1 12">Multi-pass membrane protein</topology>
    </subcellularLocation>
</comment>
<keyword evidence="2 12" id="KW-0813">Transport</keyword>
<feature type="domain" description="TonB-dependent receptor plug" evidence="16">
    <location>
        <begin position="49"/>
        <end position="157"/>
    </location>
</feature>
<dbReference type="Proteomes" id="UP000323632">
    <property type="component" value="Unassembled WGS sequence"/>
</dbReference>
<feature type="domain" description="TonB-dependent receptor-like beta-barrel" evidence="15">
    <location>
        <begin position="240"/>
        <end position="696"/>
    </location>
</feature>
<evidence type="ECO:0000256" key="11">
    <source>
        <dbReference type="ARBA" id="ARBA00023237"/>
    </source>
</evidence>
<dbReference type="AlphaFoldDB" id="A0A5M6CP14"/>
<dbReference type="InterPro" id="IPR036942">
    <property type="entry name" value="Beta-barrel_TonB_sf"/>
</dbReference>
<evidence type="ECO:0000256" key="6">
    <source>
        <dbReference type="ARBA" id="ARBA00022729"/>
    </source>
</evidence>
<dbReference type="PANTHER" id="PTHR32552">
    <property type="entry name" value="FERRICHROME IRON RECEPTOR-RELATED"/>
    <property type="match status" value="1"/>
</dbReference>
<protein>
    <submittedName>
        <fullName evidence="17">TonB-dependent receptor</fullName>
    </submittedName>
</protein>
<dbReference type="EMBL" id="VWSH01000001">
    <property type="protein sequence ID" value="KAA5536756.1"/>
    <property type="molecule type" value="Genomic_DNA"/>
</dbReference>
<dbReference type="GO" id="GO:0009279">
    <property type="term" value="C:cell outer membrane"/>
    <property type="evidence" value="ECO:0007669"/>
    <property type="project" value="UniProtKB-SubCell"/>
</dbReference>
<name>A0A5M6CP14_9BACT</name>
<evidence type="ECO:0000259" key="15">
    <source>
        <dbReference type="Pfam" id="PF00593"/>
    </source>
</evidence>
<evidence type="ECO:0000256" key="1">
    <source>
        <dbReference type="ARBA" id="ARBA00004571"/>
    </source>
</evidence>
<evidence type="ECO:0000256" key="7">
    <source>
        <dbReference type="ARBA" id="ARBA00023004"/>
    </source>
</evidence>
<keyword evidence="3 12" id="KW-1134">Transmembrane beta strand</keyword>
<keyword evidence="11 12" id="KW-0998">Cell outer membrane</keyword>
<feature type="signal peptide" evidence="14">
    <location>
        <begin position="1"/>
        <end position="23"/>
    </location>
</feature>
<evidence type="ECO:0000256" key="12">
    <source>
        <dbReference type="PROSITE-ProRule" id="PRU01360"/>
    </source>
</evidence>
<evidence type="ECO:0000256" key="10">
    <source>
        <dbReference type="ARBA" id="ARBA00023136"/>
    </source>
</evidence>
<keyword evidence="18" id="KW-1185">Reference proteome</keyword>
<dbReference type="Pfam" id="PF07715">
    <property type="entry name" value="Plug"/>
    <property type="match status" value="1"/>
</dbReference>
<evidence type="ECO:0000256" key="14">
    <source>
        <dbReference type="SAM" id="SignalP"/>
    </source>
</evidence>
<evidence type="ECO:0000256" key="2">
    <source>
        <dbReference type="ARBA" id="ARBA00022448"/>
    </source>
</evidence>
<organism evidence="17 18">
    <name type="scientific">Taibaiella lutea</name>
    <dbReference type="NCBI Taxonomy" id="2608001"/>
    <lineage>
        <taxon>Bacteria</taxon>
        <taxon>Pseudomonadati</taxon>
        <taxon>Bacteroidota</taxon>
        <taxon>Chitinophagia</taxon>
        <taxon>Chitinophagales</taxon>
        <taxon>Chitinophagaceae</taxon>
        <taxon>Taibaiella</taxon>
    </lineage>
</organism>
<evidence type="ECO:0000313" key="17">
    <source>
        <dbReference type="EMBL" id="KAA5536756.1"/>
    </source>
</evidence>
<feature type="chain" id="PRO_5024283730" evidence="14">
    <location>
        <begin position="24"/>
        <end position="738"/>
    </location>
</feature>
<keyword evidence="10 12" id="KW-0472">Membrane</keyword>
<keyword evidence="9 13" id="KW-0798">TonB box</keyword>
<keyword evidence="4" id="KW-0410">Iron transport</keyword>
<dbReference type="Gene3D" id="2.170.130.10">
    <property type="entry name" value="TonB-dependent receptor, plug domain"/>
    <property type="match status" value="1"/>
</dbReference>
<evidence type="ECO:0000256" key="9">
    <source>
        <dbReference type="ARBA" id="ARBA00023077"/>
    </source>
</evidence>
<evidence type="ECO:0000313" key="18">
    <source>
        <dbReference type="Proteomes" id="UP000323632"/>
    </source>
</evidence>
<dbReference type="SUPFAM" id="SSF56935">
    <property type="entry name" value="Porins"/>
    <property type="match status" value="1"/>
</dbReference>
<dbReference type="InterPro" id="IPR039426">
    <property type="entry name" value="TonB-dep_rcpt-like"/>
</dbReference>
<dbReference type="Pfam" id="PF00593">
    <property type="entry name" value="TonB_dep_Rec_b-barrel"/>
    <property type="match status" value="1"/>
</dbReference>
<evidence type="ECO:0000256" key="4">
    <source>
        <dbReference type="ARBA" id="ARBA00022496"/>
    </source>
</evidence>
<evidence type="ECO:0000259" key="16">
    <source>
        <dbReference type="Pfam" id="PF07715"/>
    </source>
</evidence>
<keyword evidence="7" id="KW-0408">Iron</keyword>